<dbReference type="EMBL" id="PGOL01000196">
    <property type="protein sequence ID" value="PKI74723.1"/>
    <property type="molecule type" value="Genomic_DNA"/>
</dbReference>
<organism evidence="1 2">
    <name type="scientific">Punica granatum</name>
    <name type="common">Pomegranate</name>
    <dbReference type="NCBI Taxonomy" id="22663"/>
    <lineage>
        <taxon>Eukaryota</taxon>
        <taxon>Viridiplantae</taxon>
        <taxon>Streptophyta</taxon>
        <taxon>Embryophyta</taxon>
        <taxon>Tracheophyta</taxon>
        <taxon>Spermatophyta</taxon>
        <taxon>Magnoliopsida</taxon>
        <taxon>eudicotyledons</taxon>
        <taxon>Gunneridae</taxon>
        <taxon>Pentapetalae</taxon>
        <taxon>rosids</taxon>
        <taxon>malvids</taxon>
        <taxon>Myrtales</taxon>
        <taxon>Lythraceae</taxon>
        <taxon>Punica</taxon>
    </lineage>
</organism>
<reference evidence="1 2" key="1">
    <citation type="submission" date="2017-11" db="EMBL/GenBank/DDBJ databases">
        <title>De-novo sequencing of pomegranate (Punica granatum L.) genome.</title>
        <authorList>
            <person name="Akparov Z."/>
            <person name="Amiraslanov A."/>
            <person name="Hajiyeva S."/>
            <person name="Abbasov M."/>
            <person name="Kaur K."/>
            <person name="Hamwieh A."/>
            <person name="Solovyev V."/>
            <person name="Salamov A."/>
            <person name="Braich B."/>
            <person name="Kosarev P."/>
            <person name="Mahmoud A."/>
            <person name="Hajiyev E."/>
            <person name="Babayeva S."/>
            <person name="Izzatullayeva V."/>
            <person name="Mammadov A."/>
            <person name="Mammadov A."/>
            <person name="Sharifova S."/>
            <person name="Ojaghi J."/>
            <person name="Eynullazada K."/>
            <person name="Bayramov B."/>
            <person name="Abdulazimova A."/>
            <person name="Shahmuradov I."/>
        </authorList>
    </citation>
    <scope>NUCLEOTIDE SEQUENCE [LARGE SCALE GENOMIC DNA]</scope>
    <source>
        <strain evidence="2">cv. AG2017</strain>
        <tissue evidence="1">Leaf</tissue>
    </source>
</reference>
<keyword evidence="2" id="KW-1185">Reference proteome</keyword>
<name>A0A2I0L264_PUNGR</name>
<evidence type="ECO:0000313" key="1">
    <source>
        <dbReference type="EMBL" id="PKI74723.1"/>
    </source>
</evidence>
<sequence length="72" mass="8047">MASTQTIHSEHELKPLRNEDLFYCARLLGSCCSSEHCMVRLHAECPSPAPMPARVHHHCRLSPAATVGRPDR</sequence>
<dbReference type="AlphaFoldDB" id="A0A2I0L264"/>
<evidence type="ECO:0000313" key="2">
    <source>
        <dbReference type="Proteomes" id="UP000233551"/>
    </source>
</evidence>
<dbReference type="Proteomes" id="UP000233551">
    <property type="component" value="Unassembled WGS sequence"/>
</dbReference>
<proteinExistence type="predicted"/>
<accession>A0A2I0L264</accession>
<protein>
    <submittedName>
        <fullName evidence="1">Uncharacterized protein</fullName>
    </submittedName>
</protein>
<gene>
    <name evidence="1" type="ORF">CRG98_005050</name>
</gene>
<comment type="caution">
    <text evidence="1">The sequence shown here is derived from an EMBL/GenBank/DDBJ whole genome shotgun (WGS) entry which is preliminary data.</text>
</comment>